<name>A0A2T3Z7J2_TRIA4</name>
<feature type="chain" id="PRO_5015439680" evidence="1">
    <location>
        <begin position="20"/>
        <end position="113"/>
    </location>
</feature>
<evidence type="ECO:0000313" key="2">
    <source>
        <dbReference type="EMBL" id="PTB40766.1"/>
    </source>
</evidence>
<dbReference type="Proteomes" id="UP000240493">
    <property type="component" value="Unassembled WGS sequence"/>
</dbReference>
<feature type="signal peptide" evidence="1">
    <location>
        <begin position="1"/>
        <end position="19"/>
    </location>
</feature>
<evidence type="ECO:0000313" key="3">
    <source>
        <dbReference type="Proteomes" id="UP000240493"/>
    </source>
</evidence>
<evidence type="ECO:0000256" key="1">
    <source>
        <dbReference type="SAM" id="SignalP"/>
    </source>
</evidence>
<organism evidence="2 3">
    <name type="scientific">Trichoderma asperellum (strain ATCC 204424 / CBS 433.97 / NBRC 101777)</name>
    <dbReference type="NCBI Taxonomy" id="1042311"/>
    <lineage>
        <taxon>Eukaryota</taxon>
        <taxon>Fungi</taxon>
        <taxon>Dikarya</taxon>
        <taxon>Ascomycota</taxon>
        <taxon>Pezizomycotina</taxon>
        <taxon>Sordariomycetes</taxon>
        <taxon>Hypocreomycetidae</taxon>
        <taxon>Hypocreales</taxon>
        <taxon>Hypocreaceae</taxon>
        <taxon>Trichoderma</taxon>
    </lineage>
</organism>
<gene>
    <name evidence="2" type="ORF">M441DRAFT_141005</name>
</gene>
<protein>
    <submittedName>
        <fullName evidence="2">Uncharacterized protein</fullName>
    </submittedName>
</protein>
<keyword evidence="1" id="KW-0732">Signal</keyword>
<proteinExistence type="predicted"/>
<dbReference type="OrthoDB" id="4887973at2759"/>
<dbReference type="AlphaFoldDB" id="A0A2T3Z7J2"/>
<reference evidence="2 3" key="1">
    <citation type="submission" date="2016-07" db="EMBL/GenBank/DDBJ databases">
        <title>Multiple horizontal gene transfer events from other fungi enriched the ability of initially mycotrophic Trichoderma (Ascomycota) to feed on dead plant biomass.</title>
        <authorList>
            <consortium name="DOE Joint Genome Institute"/>
            <person name="Aerts A."/>
            <person name="Atanasova L."/>
            <person name="Chenthamara K."/>
            <person name="Zhang J."/>
            <person name="Grujic M."/>
            <person name="Henrissat B."/>
            <person name="Kuo A."/>
            <person name="Salamov A."/>
            <person name="Lipzen A."/>
            <person name="Labutti K."/>
            <person name="Barry K."/>
            <person name="Miao Y."/>
            <person name="Rahimi M.J."/>
            <person name="Shen Q."/>
            <person name="Grigoriev I.V."/>
            <person name="Kubicek C.P."/>
            <person name="Druzhinina I.S."/>
        </authorList>
    </citation>
    <scope>NUCLEOTIDE SEQUENCE [LARGE SCALE GENOMIC DNA]</scope>
    <source>
        <strain evidence="2 3">CBS 433.97</strain>
    </source>
</reference>
<dbReference type="EMBL" id="KZ679262">
    <property type="protein sequence ID" value="PTB40766.1"/>
    <property type="molecule type" value="Genomic_DNA"/>
</dbReference>
<sequence>MQFSTASFLAVLTASLASAAQMQINYYSDQCSSYEGQVDVTWATNVFNGKDNCYNYQFGSWANIANCNENGGCKCNFFSSENCQNYLGFSASGTGNCIPVSNARSFACYYGSN</sequence>
<dbReference type="STRING" id="1042311.A0A2T3Z7J2"/>
<accession>A0A2T3Z7J2</accession>
<keyword evidence="3" id="KW-1185">Reference proteome</keyword>